<dbReference type="EMBL" id="VJWA01000002">
    <property type="protein sequence ID" value="TRW14634.1"/>
    <property type="molecule type" value="Genomic_DNA"/>
</dbReference>
<keyword evidence="8" id="KW-0449">Lipoprotein</keyword>
<evidence type="ECO:0000256" key="1">
    <source>
        <dbReference type="ARBA" id="ARBA00007150"/>
    </source>
</evidence>
<dbReference type="GO" id="GO:0042158">
    <property type="term" value="P:lipoprotein biosynthetic process"/>
    <property type="evidence" value="ECO:0007669"/>
    <property type="project" value="UniProtKB-UniRule"/>
</dbReference>
<proteinExistence type="inferred from homology"/>
<dbReference type="AlphaFoldDB" id="A0A552U8S8"/>
<feature type="transmembrane region" description="Helical" evidence="7">
    <location>
        <begin position="286"/>
        <end position="307"/>
    </location>
</feature>
<comment type="similarity">
    <text evidence="1 7">Belongs to the Lgt family.</text>
</comment>
<keyword evidence="4 7" id="KW-0812">Transmembrane</keyword>
<feature type="binding site" evidence="7">
    <location>
        <position position="302"/>
    </location>
    <ligand>
        <name>a 1,2-diacyl-sn-glycero-3-phospho-(1'-sn-glycerol)</name>
        <dbReference type="ChEBI" id="CHEBI:64716"/>
    </ligand>
</feature>
<comment type="subcellular location">
    <subcellularLocation>
        <location evidence="7">Cell membrane</location>
        <topology evidence="7">Multi-pass membrane protein</topology>
    </subcellularLocation>
</comment>
<feature type="transmembrane region" description="Helical" evidence="7">
    <location>
        <begin position="365"/>
        <end position="385"/>
    </location>
</feature>
<dbReference type="OrthoDB" id="871140at2"/>
<feature type="transmembrane region" description="Helical" evidence="7">
    <location>
        <begin position="337"/>
        <end position="356"/>
    </location>
</feature>
<dbReference type="GO" id="GO:0005886">
    <property type="term" value="C:plasma membrane"/>
    <property type="evidence" value="ECO:0007669"/>
    <property type="project" value="UniProtKB-SubCell"/>
</dbReference>
<gene>
    <name evidence="7" type="primary">lgt</name>
    <name evidence="8" type="ORF">FMM06_13160</name>
</gene>
<dbReference type="EC" id="2.5.1.145" evidence="7"/>
<keyword evidence="5 7" id="KW-1133">Transmembrane helix</keyword>
<keyword evidence="2 7" id="KW-1003">Cell membrane</keyword>
<evidence type="ECO:0000256" key="4">
    <source>
        <dbReference type="ARBA" id="ARBA00022692"/>
    </source>
</evidence>
<feature type="transmembrane region" description="Helical" evidence="7">
    <location>
        <begin position="259"/>
        <end position="279"/>
    </location>
</feature>
<evidence type="ECO:0000256" key="7">
    <source>
        <dbReference type="HAMAP-Rule" id="MF_01147"/>
    </source>
</evidence>
<evidence type="ECO:0000256" key="6">
    <source>
        <dbReference type="ARBA" id="ARBA00023136"/>
    </source>
</evidence>
<dbReference type="Pfam" id="PF01790">
    <property type="entry name" value="LGT"/>
    <property type="match status" value="1"/>
</dbReference>
<organism evidence="8 9">
    <name type="scientific">Glacieibacterium frigidum</name>
    <dbReference type="NCBI Taxonomy" id="2593303"/>
    <lineage>
        <taxon>Bacteria</taxon>
        <taxon>Pseudomonadati</taxon>
        <taxon>Pseudomonadota</taxon>
        <taxon>Alphaproteobacteria</taxon>
        <taxon>Sphingomonadales</taxon>
        <taxon>Sphingosinicellaceae</taxon>
        <taxon>Glacieibacterium</taxon>
    </lineage>
</organism>
<dbReference type="PANTHER" id="PTHR30589:SF0">
    <property type="entry name" value="PHOSPHATIDYLGLYCEROL--PROLIPOPROTEIN DIACYLGLYCERYL TRANSFERASE"/>
    <property type="match status" value="1"/>
</dbReference>
<dbReference type="InterPro" id="IPR001640">
    <property type="entry name" value="Lgt"/>
</dbReference>
<feature type="transmembrane region" description="Helical" evidence="7">
    <location>
        <begin position="220"/>
        <end position="239"/>
    </location>
</feature>
<evidence type="ECO:0000256" key="5">
    <source>
        <dbReference type="ARBA" id="ARBA00022989"/>
    </source>
</evidence>
<sequence>MLELLRLAAVLEQRRPEHPDTERTERRARPEAPHFACQHLGLVLRQAAAAVRRGPFGHRPALRAHRVEPGALRTRQLCVASAPADVAVARHRGAHLGRAVRLQPGAGLDTEGVERIAHLTHPIVFSLAETMVRAAADGQREIVGVIEHFQAAVDFTTLGLRPEIFELEAFEAFGRVWGPFALRWYSLAYIGGIILGWAYLKRMLREPGAPMTGTQADDFITWATLGIIGGGRLGYVLFYNLDQYLAQPLSIFALWDGGMSFHGGAIGTLVATIIFARVNRLNWLRVFDYIVTVVPIGMFLGRCANFVNGELWGRTTGSDWGVIFPGAGALPRYPSQLFEAVLEGLVLLAVLSWLFWRTDARLRPGLLVGVFTFGMGVFRFIVEYYRESDAQLVEFAERTGLQMGQWLSLPMVLIGALLIWLALRRAPQPA</sequence>
<reference evidence="8 9" key="1">
    <citation type="submission" date="2019-07" db="EMBL/GenBank/DDBJ databases">
        <title>Novel species isolated from glacier.</title>
        <authorList>
            <person name="Liu Q."/>
            <person name="Xin Y.-H."/>
        </authorList>
    </citation>
    <scope>NUCLEOTIDE SEQUENCE [LARGE SCALE GENOMIC DNA]</scope>
    <source>
        <strain evidence="8 9">LB1R16</strain>
    </source>
</reference>
<feature type="transmembrane region" description="Helical" evidence="7">
    <location>
        <begin position="182"/>
        <end position="200"/>
    </location>
</feature>
<feature type="transmembrane region" description="Helical" evidence="7">
    <location>
        <begin position="405"/>
        <end position="423"/>
    </location>
</feature>
<accession>A0A552U8S8</accession>
<comment type="caution">
    <text evidence="8">The sequence shown here is derived from an EMBL/GenBank/DDBJ whole genome shotgun (WGS) entry which is preliminary data.</text>
</comment>
<dbReference type="UniPathway" id="UPA00664"/>
<dbReference type="PROSITE" id="PS01311">
    <property type="entry name" value="LGT"/>
    <property type="match status" value="1"/>
</dbReference>
<evidence type="ECO:0000256" key="2">
    <source>
        <dbReference type="ARBA" id="ARBA00022475"/>
    </source>
</evidence>
<dbReference type="NCBIfam" id="TIGR00544">
    <property type="entry name" value="lgt"/>
    <property type="match status" value="1"/>
</dbReference>
<dbReference type="PANTHER" id="PTHR30589">
    <property type="entry name" value="PROLIPOPROTEIN DIACYLGLYCERYL TRANSFERASE"/>
    <property type="match status" value="1"/>
</dbReference>
<dbReference type="HAMAP" id="MF_01147">
    <property type="entry name" value="Lgt"/>
    <property type="match status" value="1"/>
</dbReference>
<dbReference type="GO" id="GO:0008961">
    <property type="term" value="F:phosphatidylglycerol-prolipoprotein diacylglyceryl transferase activity"/>
    <property type="evidence" value="ECO:0007669"/>
    <property type="project" value="UniProtKB-UniRule"/>
</dbReference>
<name>A0A552U8S8_9SPHN</name>
<keyword evidence="6 7" id="KW-0472">Membrane</keyword>
<evidence type="ECO:0000313" key="9">
    <source>
        <dbReference type="Proteomes" id="UP000317894"/>
    </source>
</evidence>
<evidence type="ECO:0000256" key="3">
    <source>
        <dbReference type="ARBA" id="ARBA00022679"/>
    </source>
</evidence>
<keyword evidence="9" id="KW-1185">Reference proteome</keyword>
<dbReference type="Proteomes" id="UP000317894">
    <property type="component" value="Unassembled WGS sequence"/>
</dbReference>
<evidence type="ECO:0000313" key="8">
    <source>
        <dbReference type="EMBL" id="TRW14634.1"/>
    </source>
</evidence>
<comment type="function">
    <text evidence="7">Catalyzes the transfer of the diacylglyceryl group from phosphatidylglycerol to the sulfhydryl group of the N-terminal cysteine of a prolipoprotein, the first step in the formation of mature lipoproteins.</text>
</comment>
<protein>
    <recommendedName>
        <fullName evidence="7">Phosphatidylglycerol--prolipoprotein diacylglyceryl transferase</fullName>
        <ecNumber evidence="7">2.5.1.145</ecNumber>
    </recommendedName>
</protein>
<comment type="pathway">
    <text evidence="7">Protein modification; lipoprotein biosynthesis (diacylglyceryl transfer).</text>
</comment>
<keyword evidence="3 7" id="KW-0808">Transferase</keyword>
<comment type="catalytic activity">
    <reaction evidence="7">
        <text>L-cysteinyl-[prolipoprotein] + a 1,2-diacyl-sn-glycero-3-phospho-(1'-sn-glycerol) = an S-1,2-diacyl-sn-glyceryl-L-cysteinyl-[prolipoprotein] + sn-glycerol 1-phosphate + H(+)</text>
        <dbReference type="Rhea" id="RHEA:56712"/>
        <dbReference type="Rhea" id="RHEA-COMP:14679"/>
        <dbReference type="Rhea" id="RHEA-COMP:14680"/>
        <dbReference type="ChEBI" id="CHEBI:15378"/>
        <dbReference type="ChEBI" id="CHEBI:29950"/>
        <dbReference type="ChEBI" id="CHEBI:57685"/>
        <dbReference type="ChEBI" id="CHEBI:64716"/>
        <dbReference type="ChEBI" id="CHEBI:140658"/>
        <dbReference type="EC" id="2.5.1.145"/>
    </reaction>
</comment>